<evidence type="ECO:0000256" key="17">
    <source>
        <dbReference type="ARBA" id="ARBA00023136"/>
    </source>
</evidence>
<evidence type="ECO:0000256" key="24">
    <source>
        <dbReference type="ARBA" id="ARBA00047864"/>
    </source>
</evidence>
<keyword evidence="10 33" id="KW-0274">FAD</keyword>
<reference evidence="35 36" key="2">
    <citation type="submission" date="2018-11" db="EMBL/GenBank/DDBJ databases">
        <authorList>
            <consortium name="Pathogen Informatics"/>
        </authorList>
    </citation>
    <scope>NUCLEOTIDE SEQUENCE [LARGE SCALE GENOMIC DNA]</scope>
</reference>
<comment type="cofactor">
    <cofactor evidence="1 33">
        <name>FAD</name>
        <dbReference type="ChEBI" id="CHEBI:57692"/>
    </cofactor>
</comment>
<evidence type="ECO:0000256" key="20">
    <source>
        <dbReference type="ARBA" id="ARBA00047338"/>
    </source>
</evidence>
<dbReference type="STRING" id="6280.A0A0N4T2W5"/>
<evidence type="ECO:0000256" key="7">
    <source>
        <dbReference type="ARBA" id="ARBA00022630"/>
    </source>
</evidence>
<gene>
    <name evidence="35" type="ORF">BPAG_LOCUS2515</name>
</gene>
<dbReference type="EMBL" id="UZAD01000386">
    <property type="protein sequence ID" value="VDN83701.1"/>
    <property type="molecule type" value="Genomic_DNA"/>
</dbReference>
<evidence type="ECO:0000256" key="31">
    <source>
        <dbReference type="ARBA" id="ARBA00049443"/>
    </source>
</evidence>
<evidence type="ECO:0000256" key="27">
    <source>
        <dbReference type="ARBA" id="ARBA00048088"/>
    </source>
</evidence>
<comment type="catalytic activity">
    <reaction evidence="32">
        <text>octan-3-one + NADPH + O2 + H(+) = pentyl propanoate + NADP(+) + H2O</text>
        <dbReference type="Rhea" id="RHEA:54840"/>
        <dbReference type="ChEBI" id="CHEBI:15377"/>
        <dbReference type="ChEBI" id="CHEBI:15378"/>
        <dbReference type="ChEBI" id="CHEBI:15379"/>
        <dbReference type="ChEBI" id="CHEBI:57783"/>
        <dbReference type="ChEBI" id="CHEBI:58349"/>
        <dbReference type="ChEBI" id="CHEBI:80946"/>
        <dbReference type="ChEBI" id="CHEBI:87373"/>
    </reaction>
    <physiologicalReaction direction="left-to-right" evidence="32">
        <dbReference type="Rhea" id="RHEA:54841"/>
    </physiologicalReaction>
</comment>
<proteinExistence type="inferred from homology"/>
<dbReference type="GO" id="GO:0050661">
    <property type="term" value="F:NADP binding"/>
    <property type="evidence" value="ECO:0007669"/>
    <property type="project" value="InterPro"/>
</dbReference>
<evidence type="ECO:0000256" key="34">
    <source>
        <dbReference type="SAM" id="Phobius"/>
    </source>
</evidence>
<comment type="catalytic activity">
    <reaction evidence="26">
        <text>hypotaurine + NADPH + O2 + H(+) = taurine + NADP(+) + H2O</text>
        <dbReference type="Rhea" id="RHEA:69819"/>
        <dbReference type="ChEBI" id="CHEBI:15377"/>
        <dbReference type="ChEBI" id="CHEBI:15378"/>
        <dbReference type="ChEBI" id="CHEBI:15379"/>
        <dbReference type="ChEBI" id="CHEBI:57783"/>
        <dbReference type="ChEBI" id="CHEBI:57853"/>
        <dbReference type="ChEBI" id="CHEBI:58349"/>
        <dbReference type="ChEBI" id="CHEBI:507393"/>
        <dbReference type="EC" id="1.14.13.8"/>
    </reaction>
    <physiologicalReaction direction="left-to-right" evidence="26">
        <dbReference type="Rhea" id="RHEA:69820"/>
    </physiologicalReaction>
</comment>
<comment type="function">
    <text evidence="18">Acts as a Baeyer-Villiger monooxygenase on a broad range of substrates. Catalyzes the insertion of an oxygen atom into a carbon-carbon bond adjacent to a carbonyl, which converts ketones to esters. Active on diverse carbonyl compounds, whereas soft nucleophiles are mostly non- or poorly reactive. In contrast with other forms of FMO it is non- or poorly active on 'classical' substrates such as drugs, pesticides, and dietary components containing soft nucleophilic heteroatoms. Able to oxidize drug molecules bearing a carbonyl group on an aliphatic chain, such as nabumetone and pentoxifylline. Also, in the absence of substrates, shows slow but yet significant NADPH oxidase activity. Acts as a positive modulator of cholesterol biosynthesis as well as glucose homeostasis, promoting metabolic aging via pleiotropic effects.</text>
</comment>
<keyword evidence="6" id="KW-0597">Phosphoprotein</keyword>
<evidence type="ECO:0000256" key="22">
    <source>
        <dbReference type="ARBA" id="ARBA00047574"/>
    </source>
</evidence>
<keyword evidence="36" id="KW-1185">Reference proteome</keyword>
<evidence type="ECO:0000256" key="30">
    <source>
        <dbReference type="ARBA" id="ARBA00048990"/>
    </source>
</evidence>
<keyword evidence="5" id="KW-0488">Methylation</keyword>
<evidence type="ECO:0000256" key="14">
    <source>
        <dbReference type="ARBA" id="ARBA00023002"/>
    </source>
</evidence>
<evidence type="ECO:0000256" key="25">
    <source>
        <dbReference type="ARBA" id="ARBA00047977"/>
    </source>
</evidence>
<comment type="similarity">
    <text evidence="4 33">Belongs to the FMO family.</text>
</comment>
<organism evidence="37">
    <name type="scientific">Brugia pahangi</name>
    <name type="common">Filarial nematode worm</name>
    <dbReference type="NCBI Taxonomy" id="6280"/>
    <lineage>
        <taxon>Eukaryota</taxon>
        <taxon>Metazoa</taxon>
        <taxon>Ecdysozoa</taxon>
        <taxon>Nematoda</taxon>
        <taxon>Chromadorea</taxon>
        <taxon>Rhabditida</taxon>
        <taxon>Spirurina</taxon>
        <taxon>Spiruromorpha</taxon>
        <taxon>Filarioidea</taxon>
        <taxon>Onchocercidae</taxon>
        <taxon>Brugia</taxon>
    </lineage>
</organism>
<evidence type="ECO:0000256" key="19">
    <source>
        <dbReference type="ARBA" id="ARBA00045957"/>
    </source>
</evidence>
<evidence type="ECO:0000313" key="35">
    <source>
        <dbReference type="EMBL" id="VDN83701.1"/>
    </source>
</evidence>
<keyword evidence="7 33" id="KW-0285">Flavoprotein</keyword>
<dbReference type="Proteomes" id="UP000278627">
    <property type="component" value="Unassembled WGS sequence"/>
</dbReference>
<evidence type="ECO:0000256" key="11">
    <source>
        <dbReference type="ARBA" id="ARBA00022848"/>
    </source>
</evidence>
<evidence type="ECO:0000256" key="16">
    <source>
        <dbReference type="ARBA" id="ARBA00023098"/>
    </source>
</evidence>
<dbReference type="InterPro" id="IPR020946">
    <property type="entry name" value="Flavin_mOase-like"/>
</dbReference>
<evidence type="ECO:0000256" key="21">
    <source>
        <dbReference type="ARBA" id="ARBA00047426"/>
    </source>
</evidence>
<keyword evidence="17 34" id="KW-0472">Membrane</keyword>
<evidence type="ECO:0000256" key="28">
    <source>
        <dbReference type="ARBA" id="ARBA00048459"/>
    </source>
</evidence>
<comment type="catalytic activity">
    <reaction evidence="25">
        <text>hexan-3-one + NADPH + O2 + H(+) = ethyl butanoate + NADP(+) + H2O</text>
        <dbReference type="Rhea" id="RHEA:54844"/>
        <dbReference type="ChEBI" id="CHEBI:15377"/>
        <dbReference type="ChEBI" id="CHEBI:15378"/>
        <dbReference type="ChEBI" id="CHEBI:15379"/>
        <dbReference type="ChEBI" id="CHEBI:57783"/>
        <dbReference type="ChEBI" id="CHEBI:58349"/>
        <dbReference type="ChEBI" id="CHEBI:88764"/>
        <dbReference type="ChEBI" id="CHEBI:89891"/>
    </reaction>
    <physiologicalReaction direction="left-to-right" evidence="25">
        <dbReference type="Rhea" id="RHEA:54845"/>
    </physiologicalReaction>
</comment>
<dbReference type="GO" id="GO:0034899">
    <property type="term" value="F:trimethylamine monooxygenase activity"/>
    <property type="evidence" value="ECO:0007669"/>
    <property type="project" value="UniProtKB-EC"/>
</dbReference>
<evidence type="ECO:0000256" key="8">
    <source>
        <dbReference type="ARBA" id="ARBA00022692"/>
    </source>
</evidence>
<evidence type="ECO:0000256" key="1">
    <source>
        <dbReference type="ARBA" id="ARBA00001974"/>
    </source>
</evidence>
<comment type="catalytic activity">
    <reaction evidence="29">
        <text>(2E)-geranial + NADPH + O2 + H(+) = (1E)-2,6-dimethylhepta-1,5-dien-1-yl formate + NADP(+) + H2O</text>
        <dbReference type="Rhea" id="RHEA:54860"/>
        <dbReference type="ChEBI" id="CHEBI:15377"/>
        <dbReference type="ChEBI" id="CHEBI:15378"/>
        <dbReference type="ChEBI" id="CHEBI:15379"/>
        <dbReference type="ChEBI" id="CHEBI:16980"/>
        <dbReference type="ChEBI" id="CHEBI:57783"/>
        <dbReference type="ChEBI" id="CHEBI:58349"/>
        <dbReference type="ChEBI" id="CHEBI:138375"/>
    </reaction>
    <physiologicalReaction direction="left-to-right" evidence="29">
        <dbReference type="Rhea" id="RHEA:54861"/>
    </physiologicalReaction>
</comment>
<dbReference type="FunFam" id="3.50.50.60:FF:000159">
    <property type="entry name" value="Dimethylaniline monooxygenase [N-oxide-forming]"/>
    <property type="match status" value="1"/>
</dbReference>
<comment type="catalytic activity">
    <reaction evidence="21">
        <text>hexan-3-one + NADPH + O2 + H(+) = propyl propanoate + NADP(+) + H2O</text>
        <dbReference type="Rhea" id="RHEA:54848"/>
        <dbReference type="ChEBI" id="CHEBI:15377"/>
        <dbReference type="ChEBI" id="CHEBI:15378"/>
        <dbReference type="ChEBI" id="CHEBI:15379"/>
        <dbReference type="ChEBI" id="CHEBI:57783"/>
        <dbReference type="ChEBI" id="CHEBI:58349"/>
        <dbReference type="ChEBI" id="CHEBI:89828"/>
        <dbReference type="ChEBI" id="CHEBI:89891"/>
    </reaction>
    <physiologicalReaction direction="left-to-right" evidence="21">
        <dbReference type="Rhea" id="RHEA:54849"/>
    </physiologicalReaction>
</comment>
<keyword evidence="9" id="KW-0256">Endoplasmic reticulum</keyword>
<evidence type="ECO:0000256" key="12">
    <source>
        <dbReference type="ARBA" id="ARBA00022857"/>
    </source>
</evidence>
<comment type="catalytic activity">
    <reaction evidence="31">
        <text>N,N-dimethylaniline + NADPH + O2 + H(+) = N,N-dimethylaniline N-oxide + NADP(+) + H2O</text>
        <dbReference type="Rhea" id="RHEA:24468"/>
        <dbReference type="ChEBI" id="CHEBI:15377"/>
        <dbReference type="ChEBI" id="CHEBI:15378"/>
        <dbReference type="ChEBI" id="CHEBI:15379"/>
        <dbReference type="ChEBI" id="CHEBI:16269"/>
        <dbReference type="ChEBI" id="CHEBI:17735"/>
        <dbReference type="ChEBI" id="CHEBI:57783"/>
        <dbReference type="ChEBI" id="CHEBI:58349"/>
        <dbReference type="EC" id="1.14.13.8"/>
    </reaction>
    <physiologicalReaction direction="left-to-right" evidence="31">
        <dbReference type="Rhea" id="RHEA:24469"/>
    </physiologicalReaction>
</comment>
<comment type="catalytic activity">
    <reaction evidence="22">
        <text>heptan-2-one + NADPH + O2 + H(+) = pentyl acetate + NADP(+) + H2O</text>
        <dbReference type="Rhea" id="RHEA:54836"/>
        <dbReference type="ChEBI" id="CHEBI:5672"/>
        <dbReference type="ChEBI" id="CHEBI:15377"/>
        <dbReference type="ChEBI" id="CHEBI:15378"/>
        <dbReference type="ChEBI" id="CHEBI:15379"/>
        <dbReference type="ChEBI" id="CHEBI:57783"/>
        <dbReference type="ChEBI" id="CHEBI:58349"/>
        <dbReference type="ChEBI" id="CHEBI:87362"/>
    </reaction>
    <physiologicalReaction direction="left-to-right" evidence="22">
        <dbReference type="Rhea" id="RHEA:54837"/>
    </physiologicalReaction>
</comment>
<evidence type="ECO:0000313" key="36">
    <source>
        <dbReference type="Proteomes" id="UP000278627"/>
    </source>
</evidence>
<dbReference type="PRINTS" id="PR01125">
    <property type="entry name" value="FMOXYGENASE5"/>
</dbReference>
<dbReference type="InterPro" id="IPR002257">
    <property type="entry name" value="Flavin_mOase_5"/>
</dbReference>
<dbReference type="WBParaSite" id="BPAG_0000254501-mRNA-1">
    <property type="protein sequence ID" value="BPAG_0000254501-mRNA-1"/>
    <property type="gene ID" value="BPAG_0000254501"/>
</dbReference>
<dbReference type="PIRSF" id="PIRSF000332">
    <property type="entry name" value="FMO"/>
    <property type="match status" value="1"/>
</dbReference>
<accession>A0A0N4T2W5</accession>
<dbReference type="InterPro" id="IPR000960">
    <property type="entry name" value="Flavin_mOase"/>
</dbReference>
<comment type="catalytic activity">
    <reaction evidence="27">
        <text>trimethylamine + NADPH + O2 = trimethylamine N-oxide + NADP(+) + H2O</text>
        <dbReference type="Rhea" id="RHEA:31979"/>
        <dbReference type="ChEBI" id="CHEBI:15377"/>
        <dbReference type="ChEBI" id="CHEBI:15379"/>
        <dbReference type="ChEBI" id="CHEBI:15724"/>
        <dbReference type="ChEBI" id="CHEBI:57783"/>
        <dbReference type="ChEBI" id="CHEBI:58349"/>
        <dbReference type="ChEBI" id="CHEBI:58389"/>
        <dbReference type="EC" id="1.14.13.148"/>
    </reaction>
    <physiologicalReaction direction="left-to-right" evidence="27">
        <dbReference type="Rhea" id="RHEA:31980"/>
    </physiologicalReaction>
</comment>
<name>A0A0N4T2W5_BRUPA</name>
<evidence type="ECO:0000313" key="37">
    <source>
        <dbReference type="WBParaSite" id="BPAG_0000254501-mRNA-1"/>
    </source>
</evidence>
<evidence type="ECO:0000256" key="18">
    <source>
        <dbReference type="ARBA" id="ARBA00045722"/>
    </source>
</evidence>
<dbReference type="SUPFAM" id="SSF51905">
    <property type="entry name" value="FAD/NAD(P)-binding domain"/>
    <property type="match status" value="2"/>
</dbReference>
<sequence>MRVCVIGTGASGLPAIKECRTVGLDVIAYERTNDIGGLWNYRPELIEGGTVMKSTVMNTSKEMTAYSDFPPPSNFCNFMHHSKVFEYLKDYAKVNKLYQHICFNTTVQQVSRKDNFWEVKTNNGDKKLFDYVMICTGHHSLPQYPQIPGSEKFKGRILHSHKYRDYQGFEEKNIFIVGIGNSALDIAAELSGVAKTVTISTRRGSWIFNRVSQGGIPNDLKMMTRLYSYLMDKLPWTVANDFMEHRLQLRLDHDLYGLRPNHRFLQQHPTINDDLPNLLCSGRIVITEDIELIQETTVQVKGGRQFPVDVIIFATGYTFGFPFLYPKFIIPLKCFPQTKIIDDFRPSHIFQDHEVELYKYVFPLKYPSLAVIGLIQPIGSILPISEMQSRWVAAVFKGQISLPPHTEMETDIKLKRAQNRRRYFKSKKHTLQVDYIKYMDEIAEQIGCKPSLKKYMFTEPSFCLRLLISANAPYVYRLEGPGSWEKAKEALISLPQRVKLPLKNRECNMKRYKKHGKIRMLQDEYFRYISMKWLAGWTCVVLFTGIWVFCLGSRNLTTFAYTVNVVIFFVFFSFILLWFDLQYDMSTIF</sequence>
<feature type="transmembrane region" description="Helical" evidence="34">
    <location>
        <begin position="533"/>
        <end position="552"/>
    </location>
</feature>
<feature type="transmembrane region" description="Helical" evidence="34">
    <location>
        <begin position="559"/>
        <end position="579"/>
    </location>
</feature>
<comment type="catalytic activity">
    <reaction evidence="28">
        <text>octan-3-one + NADPH + O2 + H(+) = ethyl hexanoate + NADP(+) + H2O</text>
        <dbReference type="Rhea" id="RHEA:54856"/>
        <dbReference type="ChEBI" id="CHEBI:15377"/>
        <dbReference type="ChEBI" id="CHEBI:15378"/>
        <dbReference type="ChEBI" id="CHEBI:15379"/>
        <dbReference type="ChEBI" id="CHEBI:57783"/>
        <dbReference type="ChEBI" id="CHEBI:58349"/>
        <dbReference type="ChEBI" id="CHEBI:80946"/>
        <dbReference type="ChEBI" id="CHEBI:86055"/>
    </reaction>
    <physiologicalReaction direction="left-to-right" evidence="28">
        <dbReference type="Rhea" id="RHEA:54857"/>
    </physiologicalReaction>
</comment>
<keyword evidence="12" id="KW-0521">NADP</keyword>
<evidence type="ECO:0000256" key="15">
    <source>
        <dbReference type="ARBA" id="ARBA00023033"/>
    </source>
</evidence>
<dbReference type="EC" id="1.-.-.-" evidence="33"/>
<evidence type="ECO:0000256" key="10">
    <source>
        <dbReference type="ARBA" id="ARBA00022827"/>
    </source>
</evidence>
<protein>
    <recommendedName>
        <fullName evidence="33">Flavin-containing monooxygenase</fullName>
        <ecNumber evidence="33">1.-.-.-</ecNumber>
    </recommendedName>
</protein>
<keyword evidence="13 34" id="KW-1133">Transmembrane helix</keyword>
<keyword evidence="14 33" id="KW-0560">Oxidoreductase</keyword>
<reference evidence="37" key="1">
    <citation type="submission" date="2017-02" db="UniProtKB">
        <authorList>
            <consortium name="WormBaseParasite"/>
        </authorList>
    </citation>
    <scope>IDENTIFICATION</scope>
</reference>
<dbReference type="Pfam" id="PF00743">
    <property type="entry name" value="FMO-like"/>
    <property type="match status" value="1"/>
</dbReference>
<dbReference type="GO" id="GO:0005789">
    <property type="term" value="C:endoplasmic reticulum membrane"/>
    <property type="evidence" value="ECO:0007669"/>
    <property type="project" value="UniProtKB-SubCell"/>
</dbReference>
<evidence type="ECO:0000256" key="26">
    <source>
        <dbReference type="ARBA" id="ARBA00048041"/>
    </source>
</evidence>
<dbReference type="Gene3D" id="3.50.50.60">
    <property type="entry name" value="FAD/NAD(P)-binding domain"/>
    <property type="match status" value="1"/>
</dbReference>
<evidence type="ECO:0000256" key="13">
    <source>
        <dbReference type="ARBA" id="ARBA00022989"/>
    </source>
</evidence>
<evidence type="ECO:0000256" key="9">
    <source>
        <dbReference type="ARBA" id="ARBA00022824"/>
    </source>
</evidence>
<dbReference type="GO" id="GO:0016174">
    <property type="term" value="F:NAD(P)H oxidase H2O2-forming activity"/>
    <property type="evidence" value="ECO:0007669"/>
    <property type="project" value="UniProtKB-EC"/>
</dbReference>
<evidence type="ECO:0000256" key="32">
    <source>
        <dbReference type="ARBA" id="ARBA00049475"/>
    </source>
</evidence>
<dbReference type="PANTHER" id="PTHR23023">
    <property type="entry name" value="DIMETHYLANILINE MONOOXYGENASE"/>
    <property type="match status" value="1"/>
</dbReference>
<comment type="catalytic activity">
    <reaction evidence="30">
        <text>heptan-4-one + NADPH + O2 + H(+) = propyl butanoate + NADP(+) + H2O</text>
        <dbReference type="Rhea" id="RHEA:54852"/>
        <dbReference type="ChEBI" id="CHEBI:15377"/>
        <dbReference type="ChEBI" id="CHEBI:15378"/>
        <dbReference type="ChEBI" id="CHEBI:15379"/>
        <dbReference type="ChEBI" id="CHEBI:57783"/>
        <dbReference type="ChEBI" id="CHEBI:58349"/>
        <dbReference type="ChEBI" id="CHEBI:89484"/>
        <dbReference type="ChEBI" id="CHEBI:89719"/>
    </reaction>
    <physiologicalReaction direction="left-to-right" evidence="30">
        <dbReference type="Rhea" id="RHEA:54853"/>
    </physiologicalReaction>
</comment>
<evidence type="ECO:0000256" key="6">
    <source>
        <dbReference type="ARBA" id="ARBA00022553"/>
    </source>
</evidence>
<evidence type="ECO:0000256" key="29">
    <source>
        <dbReference type="ARBA" id="ARBA00048989"/>
    </source>
</evidence>
<dbReference type="InterPro" id="IPR036188">
    <property type="entry name" value="FAD/NAD-bd_sf"/>
</dbReference>
<dbReference type="InterPro" id="IPR050346">
    <property type="entry name" value="FMO-like"/>
</dbReference>
<comment type="catalytic activity">
    <reaction evidence="24">
        <text>NADPH + O2 + H(+) = H2O2 + NADP(+)</text>
        <dbReference type="Rhea" id="RHEA:11260"/>
        <dbReference type="ChEBI" id="CHEBI:15378"/>
        <dbReference type="ChEBI" id="CHEBI:15379"/>
        <dbReference type="ChEBI" id="CHEBI:16240"/>
        <dbReference type="ChEBI" id="CHEBI:57783"/>
        <dbReference type="ChEBI" id="CHEBI:58349"/>
        <dbReference type="EC" id="1.6.3.1"/>
    </reaction>
    <physiologicalReaction direction="left-to-right" evidence="24">
        <dbReference type="Rhea" id="RHEA:11261"/>
    </physiologicalReaction>
</comment>
<dbReference type="GO" id="GO:0004499">
    <property type="term" value="F:N,N-dimethylaniline monooxygenase activity"/>
    <property type="evidence" value="ECO:0007669"/>
    <property type="project" value="InterPro"/>
</dbReference>
<evidence type="ECO:0000256" key="4">
    <source>
        <dbReference type="ARBA" id="ARBA00009183"/>
    </source>
</evidence>
<keyword evidence="8 34" id="KW-0812">Transmembrane</keyword>
<comment type="subcellular location">
    <subcellularLocation>
        <location evidence="2">Endoplasmic reticulum membrane</location>
        <topology evidence="2">Single-pass membrane protein</topology>
    </subcellularLocation>
    <subcellularLocation>
        <location evidence="3">Microsome membrane</location>
    </subcellularLocation>
</comment>
<evidence type="ECO:0000256" key="33">
    <source>
        <dbReference type="RuleBase" id="RU361177"/>
    </source>
</evidence>
<dbReference type="AlphaFoldDB" id="A0A0N4T2W5"/>
<evidence type="ECO:0000256" key="23">
    <source>
        <dbReference type="ARBA" id="ARBA00047855"/>
    </source>
</evidence>
<dbReference type="GO" id="GO:0050660">
    <property type="term" value="F:flavin adenine dinucleotide binding"/>
    <property type="evidence" value="ECO:0007669"/>
    <property type="project" value="InterPro"/>
</dbReference>
<keyword evidence="15 33" id="KW-0503">Monooxygenase</keyword>
<keyword evidence="16" id="KW-0443">Lipid metabolism</keyword>
<evidence type="ECO:0000256" key="2">
    <source>
        <dbReference type="ARBA" id="ARBA00004389"/>
    </source>
</evidence>
<keyword evidence="11" id="KW-0492">Microsome</keyword>
<comment type="catalytic activity">
    <reaction evidence="20">
        <text>hypotaurine + NADH + O2 + H(+) = taurine + NAD(+) + H2O</text>
        <dbReference type="Rhea" id="RHEA:74111"/>
        <dbReference type="ChEBI" id="CHEBI:15377"/>
        <dbReference type="ChEBI" id="CHEBI:15378"/>
        <dbReference type="ChEBI" id="CHEBI:15379"/>
        <dbReference type="ChEBI" id="CHEBI:57540"/>
        <dbReference type="ChEBI" id="CHEBI:57853"/>
        <dbReference type="ChEBI" id="CHEBI:57945"/>
        <dbReference type="ChEBI" id="CHEBI:507393"/>
        <dbReference type="EC" id="1.14.13.8"/>
    </reaction>
    <physiologicalReaction direction="left-to-right" evidence="20">
        <dbReference type="Rhea" id="RHEA:74112"/>
    </physiologicalReaction>
</comment>
<evidence type="ECO:0000256" key="3">
    <source>
        <dbReference type="ARBA" id="ARBA00004524"/>
    </source>
</evidence>
<comment type="catalytic activity">
    <reaction evidence="23">
        <text>sulcatone + NADPH + O2 + H(+) = 4-methylpent-3-en-1-yl acetate + NADP(+) + H2O</text>
        <dbReference type="Rhea" id="RHEA:54864"/>
        <dbReference type="ChEBI" id="CHEBI:15377"/>
        <dbReference type="ChEBI" id="CHEBI:15378"/>
        <dbReference type="ChEBI" id="CHEBI:15379"/>
        <dbReference type="ChEBI" id="CHEBI:16310"/>
        <dbReference type="ChEBI" id="CHEBI:57783"/>
        <dbReference type="ChEBI" id="CHEBI:58349"/>
        <dbReference type="ChEBI" id="CHEBI:138373"/>
    </reaction>
    <physiologicalReaction direction="left-to-right" evidence="23">
        <dbReference type="Rhea" id="RHEA:54865"/>
    </physiologicalReaction>
</comment>
<evidence type="ECO:0000256" key="5">
    <source>
        <dbReference type="ARBA" id="ARBA00022481"/>
    </source>
</evidence>
<comment type="function">
    <text evidence="19">Broad spectrum monooxygenase that catalyzes the oxygenation of a wide variety of nitrogen- and sulfur-containing compounds including xenobiotics. Catalyzes the S-oxygenation of hypotaurine to produce taurine, an organic osmolyte involved in cell volume regulation as well as a variety of cytoprotective and developmental processes. In vitro, catalyzes the N-oxygenation of trimethylamine (TMA) to produce trimethylamine N-oxide (TMAO) and could therefore participate to the detoxification of this compound that is generated by the action of gut microbiota from dietary precursors such as choline, choline containing compounds, betaine or L-carnitine.</text>
</comment>
<dbReference type="GO" id="GO:0006629">
    <property type="term" value="P:lipid metabolic process"/>
    <property type="evidence" value="ECO:0007669"/>
    <property type="project" value="UniProtKB-KW"/>
</dbReference>
<dbReference type="PRINTS" id="PR00370">
    <property type="entry name" value="FMOXYGENASE"/>
</dbReference>